<comment type="caution">
    <text evidence="10">The sequence shown here is derived from an EMBL/GenBank/DDBJ whole genome shotgun (WGS) entry which is preliminary data.</text>
</comment>
<dbReference type="CDD" id="cd14014">
    <property type="entry name" value="STKc_PknB_like"/>
    <property type="match status" value="1"/>
</dbReference>
<dbReference type="PANTHER" id="PTHR43289:SF6">
    <property type="entry name" value="SERINE_THREONINE-PROTEIN KINASE NEKL-3"/>
    <property type="match status" value="1"/>
</dbReference>
<keyword evidence="11" id="KW-1185">Reference proteome</keyword>
<keyword evidence="8" id="KW-1133">Transmembrane helix</keyword>
<evidence type="ECO:0000256" key="3">
    <source>
        <dbReference type="ARBA" id="ARBA00022777"/>
    </source>
</evidence>
<dbReference type="InterPro" id="IPR011990">
    <property type="entry name" value="TPR-like_helical_dom_sf"/>
</dbReference>
<dbReference type="Pfam" id="PF00069">
    <property type="entry name" value="Pkinase"/>
    <property type="match status" value="1"/>
</dbReference>
<dbReference type="InterPro" id="IPR011009">
    <property type="entry name" value="Kinase-like_dom_sf"/>
</dbReference>
<evidence type="ECO:0000256" key="2">
    <source>
        <dbReference type="ARBA" id="ARBA00022741"/>
    </source>
</evidence>
<dbReference type="InterPro" id="IPR008271">
    <property type="entry name" value="Ser/Thr_kinase_AS"/>
</dbReference>
<feature type="region of interest" description="Disordered" evidence="7">
    <location>
        <begin position="363"/>
        <end position="434"/>
    </location>
</feature>
<evidence type="ECO:0000256" key="7">
    <source>
        <dbReference type="SAM" id="MobiDB-lite"/>
    </source>
</evidence>
<accession>A0ABV6Z0I4</accession>
<feature type="compositionally biased region" description="Low complexity" evidence="7">
    <location>
        <begin position="409"/>
        <end position="431"/>
    </location>
</feature>
<keyword evidence="3 10" id="KW-0418">Kinase</keyword>
<sequence>MSSITEIGKYKIIETIGKGGMGIVYKAVDSMIKRNVAIKMMTESQFDQEITRQRFFREAQAIGQLQHPNILTLYDAGEYQKRPYLVVEFLDGKDLKTLLKEEDLPSNEVMLSIIVDICDALEYSHKRGIIHRDIKPANIFILKTGEVKLMDFGIAKVADSGLTQTGTLLGTINYMSPEQIKAKDIDYRTDIFSLGVVMFEMFSHQRPYEGDTFTEVLSKILFSEPQPFEPEDHDLPDVFNNIIMKAIAKDRDQRYQSASELALDITKIKVVLGHEPGKKQKAVIEKQDTQAVRETLERQKPTLERKVIPKKPVTQKTRVQTVPGQMPVVKPRSYTWLWYTSIPVLVCLTIFVFLLTRKMPPSTQTAESEFPLLEGTKTAGDTQEVPTQTAATDATQSDPKPLPTMPVHTDPQTTTTTASSSQSTTPGSDPGQTTQLASAQYNNYISLARKGQNQADWISVRENAKKALQYKPNDSEAQNLRNLADEKIGKSEETQRTISVYLKEGKQAWQQKDYEKTAQVMDKVLHLVPNQPEALEYRRKAQQKLQEGDAPATIATQTMTSPTTRYNFLKLQGQHAYEKGDYDKCISLMDEILKNDPSNDFALDLKSKAHSKITGSAPQSIKNEISAMKNAFNSGKYEDCQSIIKRILAIDPQNKEALAQQQKLKAIMSGQQQESEKEAAVSLVQVHVSKGNINQAKQLIEQLRNQYPDDTEIQDLYLEISESWKQSNAPRPTAGPSINIKHDPPLSVLTNKKLKVTMTFFGYDQDTKVYVYYRATSSREWKYLKMKSKGVYHEATISKKYVKLPAVEYYFVIKTKKDVTIYDGKGKNYRVKVLKETGGSIPVF</sequence>
<dbReference type="SUPFAM" id="SSF48452">
    <property type="entry name" value="TPR-like"/>
    <property type="match status" value="1"/>
</dbReference>
<dbReference type="PROSITE" id="PS00108">
    <property type="entry name" value="PROTEIN_KINASE_ST"/>
    <property type="match status" value="1"/>
</dbReference>
<dbReference type="GO" id="GO:0016301">
    <property type="term" value="F:kinase activity"/>
    <property type="evidence" value="ECO:0007669"/>
    <property type="project" value="UniProtKB-KW"/>
</dbReference>
<dbReference type="Proteomes" id="UP001594351">
    <property type="component" value="Unassembled WGS sequence"/>
</dbReference>
<dbReference type="EMBL" id="JBHPBY010000245">
    <property type="protein sequence ID" value="MFC1851952.1"/>
    <property type="molecule type" value="Genomic_DNA"/>
</dbReference>
<keyword evidence="4 5" id="KW-0067">ATP-binding</keyword>
<dbReference type="SUPFAM" id="SSF56112">
    <property type="entry name" value="Protein kinase-like (PK-like)"/>
    <property type="match status" value="1"/>
</dbReference>
<feature type="compositionally biased region" description="Low complexity" evidence="7">
    <location>
        <begin position="387"/>
        <end position="396"/>
    </location>
</feature>
<evidence type="ECO:0000256" key="6">
    <source>
        <dbReference type="SAM" id="Coils"/>
    </source>
</evidence>
<name>A0ABV6Z0I4_UNCC1</name>
<keyword evidence="2 5" id="KW-0547">Nucleotide-binding</keyword>
<dbReference type="PROSITE" id="PS50011">
    <property type="entry name" value="PROTEIN_KINASE_DOM"/>
    <property type="match status" value="1"/>
</dbReference>
<proteinExistence type="predicted"/>
<dbReference type="Gene3D" id="1.10.510.10">
    <property type="entry name" value="Transferase(Phosphotransferase) domain 1"/>
    <property type="match status" value="1"/>
</dbReference>
<dbReference type="Gene3D" id="3.30.200.20">
    <property type="entry name" value="Phosphorylase Kinase, domain 1"/>
    <property type="match status" value="1"/>
</dbReference>
<evidence type="ECO:0000256" key="1">
    <source>
        <dbReference type="ARBA" id="ARBA00022679"/>
    </source>
</evidence>
<evidence type="ECO:0000313" key="11">
    <source>
        <dbReference type="Proteomes" id="UP001594351"/>
    </source>
</evidence>
<keyword evidence="8" id="KW-0472">Membrane</keyword>
<dbReference type="PANTHER" id="PTHR43289">
    <property type="entry name" value="MITOGEN-ACTIVATED PROTEIN KINASE KINASE KINASE 20-RELATED"/>
    <property type="match status" value="1"/>
</dbReference>
<evidence type="ECO:0000256" key="8">
    <source>
        <dbReference type="SAM" id="Phobius"/>
    </source>
</evidence>
<keyword evidence="6" id="KW-0175">Coiled coil</keyword>
<gene>
    <name evidence="10" type="ORF">ACFL27_17305</name>
</gene>
<keyword evidence="8" id="KW-0812">Transmembrane</keyword>
<dbReference type="InterPro" id="IPR017441">
    <property type="entry name" value="Protein_kinase_ATP_BS"/>
</dbReference>
<feature type="coiled-coil region" evidence="6">
    <location>
        <begin position="279"/>
        <end position="306"/>
    </location>
</feature>
<keyword evidence="1" id="KW-0808">Transferase</keyword>
<evidence type="ECO:0000313" key="10">
    <source>
        <dbReference type="EMBL" id="MFC1851952.1"/>
    </source>
</evidence>
<feature type="transmembrane region" description="Helical" evidence="8">
    <location>
        <begin position="336"/>
        <end position="355"/>
    </location>
</feature>
<dbReference type="Gene3D" id="1.25.40.10">
    <property type="entry name" value="Tetratricopeptide repeat domain"/>
    <property type="match status" value="1"/>
</dbReference>
<organism evidence="10 11">
    <name type="scientific">candidate division CSSED10-310 bacterium</name>
    <dbReference type="NCBI Taxonomy" id="2855610"/>
    <lineage>
        <taxon>Bacteria</taxon>
        <taxon>Bacteria division CSSED10-310</taxon>
    </lineage>
</organism>
<reference evidence="10 11" key="1">
    <citation type="submission" date="2024-09" db="EMBL/GenBank/DDBJ databases">
        <title>Laminarin stimulates single cell rates of sulfate reduction while oxygen inhibits transcriptomic activity in coastal marine sediment.</title>
        <authorList>
            <person name="Lindsay M."/>
            <person name="Orcutt B."/>
            <person name="Emerson D."/>
            <person name="Stepanauskas R."/>
            <person name="D'Angelo T."/>
        </authorList>
    </citation>
    <scope>NUCLEOTIDE SEQUENCE [LARGE SCALE GENOMIC DNA]</scope>
    <source>
        <strain evidence="10">SAG AM-311-K15</strain>
    </source>
</reference>
<dbReference type="InterPro" id="IPR000719">
    <property type="entry name" value="Prot_kinase_dom"/>
</dbReference>
<evidence type="ECO:0000256" key="5">
    <source>
        <dbReference type="PROSITE-ProRule" id="PRU10141"/>
    </source>
</evidence>
<dbReference type="SMART" id="SM00220">
    <property type="entry name" value="S_TKc"/>
    <property type="match status" value="1"/>
</dbReference>
<feature type="binding site" evidence="5">
    <location>
        <position position="39"/>
    </location>
    <ligand>
        <name>ATP</name>
        <dbReference type="ChEBI" id="CHEBI:30616"/>
    </ligand>
</feature>
<protein>
    <submittedName>
        <fullName evidence="10">Protein kinase</fullName>
    </submittedName>
</protein>
<feature type="domain" description="Protein kinase" evidence="9">
    <location>
        <begin position="10"/>
        <end position="272"/>
    </location>
</feature>
<dbReference type="PROSITE" id="PS00107">
    <property type="entry name" value="PROTEIN_KINASE_ATP"/>
    <property type="match status" value="1"/>
</dbReference>
<evidence type="ECO:0000256" key="4">
    <source>
        <dbReference type="ARBA" id="ARBA00022840"/>
    </source>
</evidence>
<evidence type="ECO:0000259" key="9">
    <source>
        <dbReference type="PROSITE" id="PS50011"/>
    </source>
</evidence>